<dbReference type="Proteomes" id="UP000289775">
    <property type="component" value="Unassembled WGS sequence"/>
</dbReference>
<dbReference type="AlphaFoldDB" id="A0A444WBI7"/>
<gene>
    <name evidence="1" type="ORF">NU09_1516</name>
</gene>
<name>A0A444WBI7_9FLAO</name>
<keyword evidence="2" id="KW-1185">Reference proteome</keyword>
<reference evidence="1 2" key="1">
    <citation type="submission" date="2014-12" db="EMBL/GenBank/DDBJ databases">
        <title>Genome sequence of Flavobacterium beibuense RSKm HC5.</title>
        <authorList>
            <person name="Kim J.F."/>
            <person name="Song J.Y."/>
            <person name="Kwak M.-J."/>
            <person name="Lee S.-W."/>
        </authorList>
    </citation>
    <scope>NUCLEOTIDE SEQUENCE [LARGE SCALE GENOMIC DNA]</scope>
    <source>
        <strain evidence="1 2">RSKm HC5</strain>
    </source>
</reference>
<dbReference type="EMBL" id="JUIW01000005">
    <property type="protein sequence ID" value="RYJ43178.1"/>
    <property type="molecule type" value="Genomic_DNA"/>
</dbReference>
<protein>
    <submittedName>
        <fullName evidence="1">Uncharacterized protein</fullName>
    </submittedName>
</protein>
<accession>A0A444WBI7</accession>
<comment type="caution">
    <text evidence="1">The sequence shown here is derived from an EMBL/GenBank/DDBJ whole genome shotgun (WGS) entry which is preliminary data.</text>
</comment>
<organism evidence="1 2">
    <name type="scientific">Flavobacterium beibuense</name>
    <dbReference type="NCBI Taxonomy" id="657326"/>
    <lineage>
        <taxon>Bacteria</taxon>
        <taxon>Pseudomonadati</taxon>
        <taxon>Bacteroidota</taxon>
        <taxon>Flavobacteriia</taxon>
        <taxon>Flavobacteriales</taxon>
        <taxon>Flavobacteriaceae</taxon>
        <taxon>Flavobacterium</taxon>
    </lineage>
</organism>
<evidence type="ECO:0000313" key="2">
    <source>
        <dbReference type="Proteomes" id="UP000289775"/>
    </source>
</evidence>
<sequence length="37" mass="4504">MLIYFTGGFFILDKNSLTLFYSIFEFFRFAFYTSQNN</sequence>
<evidence type="ECO:0000313" key="1">
    <source>
        <dbReference type="EMBL" id="RYJ43178.1"/>
    </source>
</evidence>
<proteinExistence type="predicted"/>